<feature type="non-terminal residue" evidence="2">
    <location>
        <position position="43"/>
    </location>
</feature>
<feature type="compositionally biased region" description="Low complexity" evidence="1">
    <location>
        <begin position="19"/>
        <end position="34"/>
    </location>
</feature>
<dbReference type="EMBL" id="CADCTB010000009">
    <property type="protein sequence ID" value="CAA9211735.1"/>
    <property type="molecule type" value="Genomic_DNA"/>
</dbReference>
<dbReference type="AlphaFoldDB" id="A0A6J4H2S4"/>
<evidence type="ECO:0000256" key="1">
    <source>
        <dbReference type="SAM" id="MobiDB-lite"/>
    </source>
</evidence>
<gene>
    <name evidence="2" type="ORF">AVDCRST_MAG10-151</name>
</gene>
<name>A0A6J4H2S4_9ACTN</name>
<reference evidence="2" key="1">
    <citation type="submission" date="2020-02" db="EMBL/GenBank/DDBJ databases">
        <authorList>
            <person name="Meier V. D."/>
        </authorList>
    </citation>
    <scope>NUCLEOTIDE SEQUENCE</scope>
    <source>
        <strain evidence="2">AVDCRST_MAG10</strain>
    </source>
</reference>
<feature type="region of interest" description="Disordered" evidence="1">
    <location>
        <begin position="1"/>
        <end position="43"/>
    </location>
</feature>
<feature type="non-terminal residue" evidence="2">
    <location>
        <position position="1"/>
    </location>
</feature>
<organism evidence="2">
    <name type="scientific">uncultured Acidimicrobiales bacterium</name>
    <dbReference type="NCBI Taxonomy" id="310071"/>
    <lineage>
        <taxon>Bacteria</taxon>
        <taxon>Bacillati</taxon>
        <taxon>Actinomycetota</taxon>
        <taxon>Acidimicrobiia</taxon>
        <taxon>Acidimicrobiales</taxon>
        <taxon>environmental samples</taxon>
    </lineage>
</organism>
<accession>A0A6J4H2S4</accession>
<protein>
    <submittedName>
        <fullName evidence="2">Uncharacterized protein</fullName>
    </submittedName>
</protein>
<proteinExistence type="predicted"/>
<evidence type="ECO:0000313" key="2">
    <source>
        <dbReference type="EMBL" id="CAA9211735.1"/>
    </source>
</evidence>
<sequence length="43" mass="4392">GTDRRYDTGNASRQRRAHAGAGRALLVGAGPGRRSGAEATLAL</sequence>